<evidence type="ECO:0000256" key="5">
    <source>
        <dbReference type="ARBA" id="ARBA00023204"/>
    </source>
</evidence>
<dbReference type="GO" id="GO:0140664">
    <property type="term" value="F:ATP-dependent DNA damage sensor activity"/>
    <property type="evidence" value="ECO:0007669"/>
    <property type="project" value="InterPro"/>
</dbReference>
<keyword evidence="4" id="KW-0067">ATP-binding</keyword>
<dbReference type="GO" id="GO:0033065">
    <property type="term" value="C:Rad51C-XRCC3 complex"/>
    <property type="evidence" value="ECO:0007669"/>
    <property type="project" value="TreeGrafter"/>
</dbReference>
<dbReference type="PROSITE" id="PS50162">
    <property type="entry name" value="RECA_2"/>
    <property type="match status" value="1"/>
</dbReference>
<keyword evidence="2" id="KW-0547">Nucleotide-binding</keyword>
<evidence type="ECO:0000256" key="3">
    <source>
        <dbReference type="ARBA" id="ARBA00022763"/>
    </source>
</evidence>
<proteinExistence type="predicted"/>
<keyword evidence="3" id="KW-0227">DNA damage</keyword>
<comment type="subcellular location">
    <subcellularLocation>
        <location evidence="1">Nucleus</location>
    </subcellularLocation>
</comment>
<feature type="region of interest" description="Disordered" evidence="7">
    <location>
        <begin position="345"/>
        <end position="373"/>
    </location>
</feature>
<dbReference type="GO" id="GO:0000707">
    <property type="term" value="P:meiotic DNA recombinase assembly"/>
    <property type="evidence" value="ECO:0007669"/>
    <property type="project" value="TreeGrafter"/>
</dbReference>
<evidence type="ECO:0000256" key="7">
    <source>
        <dbReference type="SAM" id="MobiDB-lite"/>
    </source>
</evidence>
<feature type="region of interest" description="Disordered" evidence="7">
    <location>
        <begin position="1"/>
        <end position="25"/>
    </location>
</feature>
<evidence type="ECO:0000256" key="1">
    <source>
        <dbReference type="ARBA" id="ARBA00004123"/>
    </source>
</evidence>
<feature type="compositionally biased region" description="Polar residues" evidence="7">
    <location>
        <begin position="7"/>
        <end position="25"/>
    </location>
</feature>
<name>A0A9P4R0K2_9PLEO</name>
<dbReference type="GO" id="GO:0033063">
    <property type="term" value="C:Rad51B-Rad51C-Rad51D-XRCC2 complex"/>
    <property type="evidence" value="ECO:0007669"/>
    <property type="project" value="TreeGrafter"/>
</dbReference>
<dbReference type="Gene3D" id="3.40.50.300">
    <property type="entry name" value="P-loop containing nucleotide triphosphate hydrolases"/>
    <property type="match status" value="1"/>
</dbReference>
<protein>
    <submittedName>
        <fullName evidence="9">P-loop containing nucleoside triphosphate hydrolase protein</fullName>
    </submittedName>
</protein>
<dbReference type="InterPro" id="IPR020588">
    <property type="entry name" value="RecA_ATP-bd"/>
</dbReference>
<dbReference type="InterPro" id="IPR027417">
    <property type="entry name" value="P-loop_NTPase"/>
</dbReference>
<keyword evidence="6" id="KW-0539">Nucleus</keyword>
<dbReference type="GO" id="GO:0005657">
    <property type="term" value="C:replication fork"/>
    <property type="evidence" value="ECO:0007669"/>
    <property type="project" value="TreeGrafter"/>
</dbReference>
<comment type="caution">
    <text evidence="9">The sequence shown here is derived from an EMBL/GenBank/DDBJ whole genome shotgun (WGS) entry which is preliminary data.</text>
</comment>
<evidence type="ECO:0000256" key="4">
    <source>
        <dbReference type="ARBA" id="ARBA00022840"/>
    </source>
</evidence>
<dbReference type="GO" id="GO:0007131">
    <property type="term" value="P:reciprocal meiotic recombination"/>
    <property type="evidence" value="ECO:0007669"/>
    <property type="project" value="TreeGrafter"/>
</dbReference>
<gene>
    <name evidence="9" type="ORF">EJ04DRAFT_534810</name>
</gene>
<dbReference type="EMBL" id="ML996146">
    <property type="protein sequence ID" value="KAF2734588.1"/>
    <property type="molecule type" value="Genomic_DNA"/>
</dbReference>
<dbReference type="AlphaFoldDB" id="A0A9P4R0K2"/>
<dbReference type="SUPFAM" id="SSF52540">
    <property type="entry name" value="P-loop containing nucleoside triphosphate hydrolases"/>
    <property type="match status" value="1"/>
</dbReference>
<feature type="compositionally biased region" description="Acidic residues" evidence="7">
    <location>
        <begin position="361"/>
        <end position="373"/>
    </location>
</feature>
<dbReference type="GO" id="GO:0000400">
    <property type="term" value="F:four-way junction DNA binding"/>
    <property type="evidence" value="ECO:0007669"/>
    <property type="project" value="TreeGrafter"/>
</dbReference>
<reference evidence="9" key="1">
    <citation type="journal article" date="2020" name="Stud. Mycol.">
        <title>101 Dothideomycetes genomes: a test case for predicting lifestyles and emergence of pathogens.</title>
        <authorList>
            <person name="Haridas S."/>
            <person name="Albert R."/>
            <person name="Binder M."/>
            <person name="Bloem J."/>
            <person name="Labutti K."/>
            <person name="Salamov A."/>
            <person name="Andreopoulos B."/>
            <person name="Baker S."/>
            <person name="Barry K."/>
            <person name="Bills G."/>
            <person name="Bluhm B."/>
            <person name="Cannon C."/>
            <person name="Castanera R."/>
            <person name="Culley D."/>
            <person name="Daum C."/>
            <person name="Ezra D."/>
            <person name="Gonzalez J."/>
            <person name="Henrissat B."/>
            <person name="Kuo A."/>
            <person name="Liang C."/>
            <person name="Lipzen A."/>
            <person name="Lutzoni F."/>
            <person name="Magnuson J."/>
            <person name="Mondo S."/>
            <person name="Nolan M."/>
            <person name="Ohm R."/>
            <person name="Pangilinan J."/>
            <person name="Park H.-J."/>
            <person name="Ramirez L."/>
            <person name="Alfaro M."/>
            <person name="Sun H."/>
            <person name="Tritt A."/>
            <person name="Yoshinaga Y."/>
            <person name="Zwiers L.-H."/>
            <person name="Turgeon B."/>
            <person name="Goodwin S."/>
            <person name="Spatafora J."/>
            <person name="Crous P."/>
            <person name="Grigoriev I."/>
        </authorList>
    </citation>
    <scope>NUCLEOTIDE SEQUENCE</scope>
    <source>
        <strain evidence="9">CBS 125425</strain>
    </source>
</reference>
<dbReference type="PANTHER" id="PTHR46239">
    <property type="entry name" value="DNA REPAIR PROTEIN RAD51 HOMOLOG 3 RAD51C"/>
    <property type="match status" value="1"/>
</dbReference>
<keyword evidence="5" id="KW-0234">DNA repair</keyword>
<evidence type="ECO:0000313" key="9">
    <source>
        <dbReference type="EMBL" id="KAF2734588.1"/>
    </source>
</evidence>
<dbReference type="PANTHER" id="PTHR46239:SF1">
    <property type="entry name" value="DNA REPAIR PROTEIN RAD51 HOMOLOG 3"/>
    <property type="match status" value="1"/>
</dbReference>
<keyword evidence="10" id="KW-1185">Reference proteome</keyword>
<dbReference type="GO" id="GO:0008821">
    <property type="term" value="F:crossover junction DNA endonuclease activity"/>
    <property type="evidence" value="ECO:0007669"/>
    <property type="project" value="TreeGrafter"/>
</dbReference>
<dbReference type="Proteomes" id="UP000799444">
    <property type="component" value="Unassembled WGS sequence"/>
</dbReference>
<accession>A0A9P4R0K2</accession>
<dbReference type="CDD" id="cd01393">
    <property type="entry name" value="RecA-like"/>
    <property type="match status" value="1"/>
</dbReference>
<keyword evidence="9" id="KW-0378">Hydrolase</keyword>
<feature type="domain" description="RecA family profile 1" evidence="8">
    <location>
        <begin position="33"/>
        <end position="244"/>
    </location>
</feature>
<organism evidence="9 10">
    <name type="scientific">Polyplosphaeria fusca</name>
    <dbReference type="NCBI Taxonomy" id="682080"/>
    <lineage>
        <taxon>Eukaryota</taxon>
        <taxon>Fungi</taxon>
        <taxon>Dikarya</taxon>
        <taxon>Ascomycota</taxon>
        <taxon>Pezizomycotina</taxon>
        <taxon>Dothideomycetes</taxon>
        <taxon>Pleosporomycetidae</taxon>
        <taxon>Pleosporales</taxon>
        <taxon>Tetraplosphaeriaceae</taxon>
        <taxon>Polyplosphaeria</taxon>
    </lineage>
</organism>
<evidence type="ECO:0000313" key="10">
    <source>
        <dbReference type="Proteomes" id="UP000799444"/>
    </source>
</evidence>
<dbReference type="InterPro" id="IPR052093">
    <property type="entry name" value="HR_Repair_Mediator"/>
</dbReference>
<evidence type="ECO:0000259" key="8">
    <source>
        <dbReference type="PROSITE" id="PS50162"/>
    </source>
</evidence>
<dbReference type="GO" id="GO:0005524">
    <property type="term" value="F:ATP binding"/>
    <property type="evidence" value="ECO:0007669"/>
    <property type="project" value="UniProtKB-KW"/>
</dbReference>
<sequence length="418" mass="44655">MAGQDTPMLTSSSSHRLPTVSASQALQSIQQRGTRAVSTGLGQLNKILAPQGLPGSNIQGGLVRGKITEVYGPSGAGKTAFGIQAGVNALCDGHHVVWVDAAATLVPERFNNVLFARNSSNPTVPKVIGAIASTEASPPKLSPDELQSHFHHVSCPTLAHLLALFVRPPSSFPPPNTRLIVIDSLSSLFDNAYPRNVDDRTSRSKGDQARWASGRKFAVMNELISMLAKMAAMHDIALLLTCQTITRIRGGSRALLVPAISGTEWDNGISTRLVVFRDWVPAKGKWNDMDADKLRKARYVGVLKANGVIMAEEGGIGNVVPFAVDSSGLCDIQMAAVDITPPTVPNALQLRPPKRRFTEIGDSEDDDPDSDELYGWVEDDAVAAEGLLIDDQVPERLEDGAGPPTNGAREPPSKKVVQ</sequence>
<evidence type="ECO:0000256" key="6">
    <source>
        <dbReference type="ARBA" id="ARBA00023242"/>
    </source>
</evidence>
<evidence type="ECO:0000256" key="2">
    <source>
        <dbReference type="ARBA" id="ARBA00022741"/>
    </source>
</evidence>
<feature type="region of interest" description="Disordered" evidence="7">
    <location>
        <begin position="389"/>
        <end position="418"/>
    </location>
</feature>
<dbReference type="OrthoDB" id="5957327at2759"/>